<proteinExistence type="predicted"/>
<organism evidence="1">
    <name type="scientific">Rhizophora mucronata</name>
    <name type="common">Asiatic mangrove</name>
    <dbReference type="NCBI Taxonomy" id="61149"/>
    <lineage>
        <taxon>Eukaryota</taxon>
        <taxon>Viridiplantae</taxon>
        <taxon>Streptophyta</taxon>
        <taxon>Embryophyta</taxon>
        <taxon>Tracheophyta</taxon>
        <taxon>Spermatophyta</taxon>
        <taxon>Magnoliopsida</taxon>
        <taxon>eudicotyledons</taxon>
        <taxon>Gunneridae</taxon>
        <taxon>Pentapetalae</taxon>
        <taxon>rosids</taxon>
        <taxon>fabids</taxon>
        <taxon>Malpighiales</taxon>
        <taxon>Rhizophoraceae</taxon>
        <taxon>Rhizophora</taxon>
    </lineage>
</organism>
<evidence type="ECO:0000313" key="1">
    <source>
        <dbReference type="EMBL" id="MBX50126.1"/>
    </source>
</evidence>
<reference evidence="1" key="1">
    <citation type="submission" date="2018-02" db="EMBL/GenBank/DDBJ databases">
        <title>Rhizophora mucronata_Transcriptome.</title>
        <authorList>
            <person name="Meera S.P."/>
            <person name="Sreeshan A."/>
            <person name="Augustine A."/>
        </authorList>
    </citation>
    <scope>NUCLEOTIDE SEQUENCE</scope>
    <source>
        <tissue evidence="1">Leaf</tissue>
    </source>
</reference>
<dbReference type="AlphaFoldDB" id="A0A2P2P5T0"/>
<accession>A0A2P2P5T0</accession>
<protein>
    <submittedName>
        <fullName evidence="1">Uncharacterized protein</fullName>
    </submittedName>
</protein>
<name>A0A2P2P5T0_RHIMU</name>
<dbReference type="EMBL" id="GGEC01069642">
    <property type="protein sequence ID" value="MBX50126.1"/>
    <property type="molecule type" value="Transcribed_RNA"/>
</dbReference>
<sequence>MLPIFVPFLHCCLKICGTIYRLKLEKERVILVVANCWPYDIPQLCLLNTAMRKIIHTLTTPS</sequence>